<evidence type="ECO:0000256" key="9">
    <source>
        <dbReference type="ARBA" id="ARBA00022840"/>
    </source>
</evidence>
<dbReference type="EC" id="2.7.13.3" evidence="3"/>
<feature type="domain" description="PAS" evidence="13">
    <location>
        <begin position="125"/>
        <end position="178"/>
    </location>
</feature>
<dbReference type="InterPro" id="IPR052016">
    <property type="entry name" value="Bact_Sigma-Reg"/>
</dbReference>
<evidence type="ECO:0000256" key="4">
    <source>
        <dbReference type="ARBA" id="ARBA00022617"/>
    </source>
</evidence>
<dbReference type="RefSeq" id="WP_123175004.1">
    <property type="nucleotide sequence ID" value="NZ_QWDD01000001.1"/>
</dbReference>
<comment type="cofactor">
    <cofactor evidence="2">
        <name>heme</name>
        <dbReference type="ChEBI" id="CHEBI:30413"/>
    </cofactor>
</comment>
<dbReference type="InterPro" id="IPR036457">
    <property type="entry name" value="PPM-type-like_dom_sf"/>
</dbReference>
<dbReference type="InterPro" id="IPR001610">
    <property type="entry name" value="PAC"/>
</dbReference>
<feature type="domain" description="PAC" evidence="14">
    <location>
        <begin position="322"/>
        <end position="374"/>
    </location>
</feature>
<name>A0A3M9XL73_9HYPH</name>
<dbReference type="Pfam" id="PF07228">
    <property type="entry name" value="SpoIIE"/>
    <property type="match status" value="1"/>
</dbReference>
<feature type="domain" description="PAC" evidence="14">
    <location>
        <begin position="446"/>
        <end position="502"/>
    </location>
</feature>
<dbReference type="Proteomes" id="UP000268623">
    <property type="component" value="Unassembled WGS sequence"/>
</dbReference>
<dbReference type="Pfam" id="PF13426">
    <property type="entry name" value="PAS_9"/>
    <property type="match status" value="2"/>
</dbReference>
<dbReference type="FunFam" id="3.30.450.20:FF:000060">
    <property type="entry name" value="Sensor protein FixL"/>
    <property type="match status" value="1"/>
</dbReference>
<evidence type="ECO:0000256" key="2">
    <source>
        <dbReference type="ARBA" id="ARBA00001971"/>
    </source>
</evidence>
<sequence length="868" mass="96738">METVAADRAILDAFDEALCILEASGALRSMNRAAERLTGYCERELRGQPFFPRLLAPDADDCEPPSPSPSPRARERLSLRIRRKDGRTLDVRCEIDALSGNGDGGSLLKLRSVDGPTEADALDETTKKLETIFGGMVDGLVVINEAGDILLFSRGAEKLFGYRAEEALGRNVKMLMPSPYREAHDGYLAAYRETGVKKIIGVGREVVGRRKNGTTFPMYLSIGEIWLDGTRYFVGVTHDLTRLKRAEDRLLTLSAAVEQSPIAVMITNKDGEIEYVNSRFASLTGYPPHELIGRNPRMLQSKRTESDQYRRLWESIRAGVEWRGQIQDRRKDGKLYWASEIITPLRDAKGEITHYLAIQQDITEQKRDKEALFESEQRFRQIADMAGDWLWEQDPDGRYTYSSGAVEDVLGMTPEEILGKTYVDLFAKESANDAALKTAPRPIAPRRAFHRVVNHYRHKNDGDVFTESTGAPIFDEAGRLVKWRGVDHDITSRKTFEDMLRVRNRAIEAVPIGIAVWDAQAPRVPNIYVNPALSRITGFTREELLGHSLHLLRGPETDPAALEEIRNAIVHRTSCQVVVKFYRKDGVSFWDELSISPVANEAGRITHFVSVHADISDRRRVEENRHELEIAKQIQLSLLPNAPLRTPHMEIAGICVPATHVGGDYFDYFENSGVVDIVIADVSGHSVGAALIMTEVRSTLRAETRKATNALSGPAELLRDLNELLHEDLTAADLFITMFYCRFLPQTRTLQYANAGQNPPLLLRADGAVCVQLDADGLVLGVVRAVDFKEGSLELAAGDKLLFYTDGITEAQNRQGDFFGLERLSAAFMQHRGLSPRDLIKAVLADVRAFRGAAPATDDVAMVVAQVC</sequence>
<dbReference type="InterPro" id="IPR001932">
    <property type="entry name" value="PPM-type_phosphatase-like_dom"/>
</dbReference>
<dbReference type="PANTHER" id="PTHR43156:SF2">
    <property type="entry name" value="STAGE II SPORULATION PROTEIN E"/>
    <property type="match status" value="1"/>
</dbReference>
<evidence type="ECO:0000259" key="13">
    <source>
        <dbReference type="PROSITE" id="PS50112"/>
    </source>
</evidence>
<evidence type="ECO:0000256" key="11">
    <source>
        <dbReference type="ARBA" id="ARBA00059827"/>
    </source>
</evidence>
<keyword evidence="9" id="KW-0067">ATP-binding</keyword>
<dbReference type="CDD" id="cd00130">
    <property type="entry name" value="PAS"/>
    <property type="match status" value="5"/>
</dbReference>
<dbReference type="GO" id="GO:0016791">
    <property type="term" value="F:phosphatase activity"/>
    <property type="evidence" value="ECO:0007669"/>
    <property type="project" value="TreeGrafter"/>
</dbReference>
<evidence type="ECO:0000256" key="5">
    <source>
        <dbReference type="ARBA" id="ARBA00022679"/>
    </source>
</evidence>
<keyword evidence="5" id="KW-0808">Transferase</keyword>
<dbReference type="InterPro" id="IPR035965">
    <property type="entry name" value="PAS-like_dom_sf"/>
</dbReference>
<dbReference type="PROSITE" id="PS50113">
    <property type="entry name" value="PAC"/>
    <property type="match status" value="3"/>
</dbReference>
<dbReference type="NCBIfam" id="TIGR00229">
    <property type="entry name" value="sensory_box"/>
    <property type="match status" value="5"/>
</dbReference>
<dbReference type="SMART" id="SM00331">
    <property type="entry name" value="PP2C_SIG"/>
    <property type="match status" value="1"/>
</dbReference>
<dbReference type="Pfam" id="PF08448">
    <property type="entry name" value="PAS_4"/>
    <property type="match status" value="1"/>
</dbReference>
<dbReference type="GO" id="GO:0004673">
    <property type="term" value="F:protein histidine kinase activity"/>
    <property type="evidence" value="ECO:0007669"/>
    <property type="project" value="UniProtKB-EC"/>
</dbReference>
<dbReference type="GO" id="GO:0006355">
    <property type="term" value="P:regulation of DNA-templated transcription"/>
    <property type="evidence" value="ECO:0007669"/>
    <property type="project" value="InterPro"/>
</dbReference>
<organism evidence="15 16">
    <name type="scientific">Methylocystis hirsuta</name>
    <dbReference type="NCBI Taxonomy" id="369798"/>
    <lineage>
        <taxon>Bacteria</taxon>
        <taxon>Pseudomonadati</taxon>
        <taxon>Pseudomonadota</taxon>
        <taxon>Alphaproteobacteria</taxon>
        <taxon>Hyphomicrobiales</taxon>
        <taxon>Methylocystaceae</taxon>
        <taxon>Methylocystis</taxon>
    </lineage>
</organism>
<comment type="function">
    <text evidence="11">Putative oxygen sensor; modulates the activity of FixJ, a transcriptional activator of nitrogen fixation fixK gene. FixL probably acts as a kinase that phosphorylates FixJ.</text>
</comment>
<dbReference type="Pfam" id="PF00989">
    <property type="entry name" value="PAS"/>
    <property type="match status" value="1"/>
</dbReference>
<evidence type="ECO:0000313" key="15">
    <source>
        <dbReference type="EMBL" id="RNJ49017.1"/>
    </source>
</evidence>
<dbReference type="AlphaFoldDB" id="A0A3M9XL73"/>
<evidence type="ECO:0000256" key="1">
    <source>
        <dbReference type="ARBA" id="ARBA00000085"/>
    </source>
</evidence>
<dbReference type="InterPro" id="IPR000014">
    <property type="entry name" value="PAS"/>
</dbReference>
<keyword evidence="4" id="KW-0479">Metal-binding</keyword>
<feature type="domain" description="PAS" evidence="13">
    <location>
        <begin position="8"/>
        <end position="58"/>
    </location>
</feature>
<feature type="domain" description="PAS" evidence="13">
    <location>
        <begin position="249"/>
        <end position="295"/>
    </location>
</feature>
<dbReference type="Gene3D" id="3.60.40.10">
    <property type="entry name" value="PPM-type phosphatase domain"/>
    <property type="match status" value="1"/>
</dbReference>
<dbReference type="Pfam" id="PF13188">
    <property type="entry name" value="PAS_8"/>
    <property type="match status" value="1"/>
</dbReference>
<keyword evidence="8" id="KW-0378">Hydrolase</keyword>
<feature type="domain" description="PAC" evidence="14">
    <location>
        <begin position="575"/>
        <end position="627"/>
    </location>
</feature>
<keyword evidence="4" id="KW-0349">Heme</keyword>
<feature type="domain" description="PAS" evidence="13">
    <location>
        <begin position="505"/>
        <end position="572"/>
    </location>
</feature>
<dbReference type="InterPro" id="IPR000700">
    <property type="entry name" value="PAS-assoc_C"/>
</dbReference>
<evidence type="ECO:0000256" key="8">
    <source>
        <dbReference type="ARBA" id="ARBA00022801"/>
    </source>
</evidence>
<dbReference type="PROSITE" id="PS50112">
    <property type="entry name" value="PAS"/>
    <property type="match status" value="5"/>
</dbReference>
<dbReference type="PANTHER" id="PTHR43156">
    <property type="entry name" value="STAGE II SPORULATION PROTEIN E-RELATED"/>
    <property type="match status" value="1"/>
</dbReference>
<feature type="domain" description="PAS" evidence="13">
    <location>
        <begin position="375"/>
        <end position="430"/>
    </location>
</feature>
<reference evidence="15 16" key="1">
    <citation type="submission" date="2018-08" db="EMBL/GenBank/DDBJ databases">
        <title>Genome sequence of Methylocystis hirsuta CSC1, a methanotroph able to accumulate PHAs.</title>
        <authorList>
            <person name="Bordel S."/>
            <person name="Rodriguez E."/>
            <person name="Gancedo J."/>
            <person name="Munoz R."/>
        </authorList>
    </citation>
    <scope>NUCLEOTIDE SEQUENCE [LARGE SCALE GENOMIC DNA]</scope>
    <source>
        <strain evidence="15 16">CSC1</strain>
    </source>
</reference>
<dbReference type="InterPro" id="IPR013656">
    <property type="entry name" value="PAS_4"/>
</dbReference>
<protein>
    <recommendedName>
        <fullName evidence="12">Sensor protein FixL</fullName>
        <ecNumber evidence="3">2.7.13.3</ecNumber>
    </recommendedName>
</protein>
<evidence type="ECO:0000256" key="12">
    <source>
        <dbReference type="ARBA" id="ARBA00070616"/>
    </source>
</evidence>
<evidence type="ECO:0000256" key="10">
    <source>
        <dbReference type="ARBA" id="ARBA00023004"/>
    </source>
</evidence>
<dbReference type="SUPFAM" id="SSF55785">
    <property type="entry name" value="PYP-like sensor domain (PAS domain)"/>
    <property type="match status" value="5"/>
</dbReference>
<gene>
    <name evidence="15" type="ORF">D1O30_04720</name>
</gene>
<proteinExistence type="predicted"/>
<dbReference type="SMART" id="SM00091">
    <property type="entry name" value="PAS"/>
    <property type="match status" value="5"/>
</dbReference>
<dbReference type="OrthoDB" id="9789238at2"/>
<evidence type="ECO:0000259" key="14">
    <source>
        <dbReference type="PROSITE" id="PS50113"/>
    </source>
</evidence>
<evidence type="ECO:0000256" key="7">
    <source>
        <dbReference type="ARBA" id="ARBA00022777"/>
    </source>
</evidence>
<dbReference type="InterPro" id="IPR013767">
    <property type="entry name" value="PAS_fold"/>
</dbReference>
<dbReference type="SUPFAM" id="SSF81606">
    <property type="entry name" value="PP2C-like"/>
    <property type="match status" value="1"/>
</dbReference>
<dbReference type="Gene3D" id="3.30.450.20">
    <property type="entry name" value="PAS domain"/>
    <property type="match status" value="5"/>
</dbReference>
<evidence type="ECO:0000256" key="6">
    <source>
        <dbReference type="ARBA" id="ARBA00022741"/>
    </source>
</evidence>
<comment type="caution">
    <text evidence="15">The sequence shown here is derived from an EMBL/GenBank/DDBJ whole genome shotgun (WGS) entry which is preliminary data.</text>
</comment>
<dbReference type="SMART" id="SM00086">
    <property type="entry name" value="PAC"/>
    <property type="match status" value="4"/>
</dbReference>
<keyword evidence="6" id="KW-0547">Nucleotide-binding</keyword>
<keyword evidence="7" id="KW-0418">Kinase</keyword>
<comment type="catalytic activity">
    <reaction evidence="1">
        <text>ATP + protein L-histidine = ADP + protein N-phospho-L-histidine.</text>
        <dbReference type="EC" id="2.7.13.3"/>
    </reaction>
</comment>
<keyword evidence="10" id="KW-0408">Iron</keyword>
<dbReference type="EMBL" id="QWDD01000001">
    <property type="protein sequence ID" value="RNJ49017.1"/>
    <property type="molecule type" value="Genomic_DNA"/>
</dbReference>
<dbReference type="GO" id="GO:0005524">
    <property type="term" value="F:ATP binding"/>
    <property type="evidence" value="ECO:0007669"/>
    <property type="project" value="UniProtKB-KW"/>
</dbReference>
<evidence type="ECO:0000256" key="3">
    <source>
        <dbReference type="ARBA" id="ARBA00012438"/>
    </source>
</evidence>
<keyword evidence="16" id="KW-1185">Reference proteome</keyword>
<accession>A0A3M9XL73</accession>
<evidence type="ECO:0000313" key="16">
    <source>
        <dbReference type="Proteomes" id="UP000268623"/>
    </source>
</evidence>